<evidence type="ECO:0000256" key="3">
    <source>
        <dbReference type="ARBA" id="ARBA00022679"/>
    </source>
</evidence>
<dbReference type="Gene3D" id="3.40.640.10">
    <property type="entry name" value="Type I PLP-dependent aspartate aminotransferase-like (Major domain)"/>
    <property type="match status" value="1"/>
</dbReference>
<keyword evidence="2 6" id="KW-0032">Aminotransferase</keyword>
<keyword evidence="3 6" id="KW-0808">Transferase</keyword>
<evidence type="ECO:0000313" key="7">
    <source>
        <dbReference type="Proteomes" id="UP000320048"/>
    </source>
</evidence>
<dbReference type="GO" id="GO:0008483">
    <property type="term" value="F:transaminase activity"/>
    <property type="evidence" value="ECO:0007669"/>
    <property type="project" value="UniProtKB-KW"/>
</dbReference>
<dbReference type="PANTHER" id="PTHR43094:SF1">
    <property type="entry name" value="AMINOTRANSFERASE CLASS-III"/>
    <property type="match status" value="1"/>
</dbReference>
<dbReference type="PROSITE" id="PS00600">
    <property type="entry name" value="AA_TRANSFER_CLASS_3"/>
    <property type="match status" value="1"/>
</dbReference>
<reference evidence="6 7" key="1">
    <citation type="journal article" date="2019" name="Nat. Microbiol.">
        <title>Mediterranean grassland soil C-N compound turnover is dependent on rainfall and depth, and is mediated by genomically divergent microorganisms.</title>
        <authorList>
            <person name="Diamond S."/>
            <person name="Andeer P.F."/>
            <person name="Li Z."/>
            <person name="Crits-Christoph A."/>
            <person name="Burstein D."/>
            <person name="Anantharaman K."/>
            <person name="Lane K.R."/>
            <person name="Thomas B.C."/>
            <person name="Pan C."/>
            <person name="Northen T.R."/>
            <person name="Banfield J.F."/>
        </authorList>
    </citation>
    <scope>NUCLEOTIDE SEQUENCE [LARGE SCALE GENOMIC DNA]</scope>
    <source>
        <strain evidence="6">NP_7</strain>
    </source>
</reference>
<dbReference type="Proteomes" id="UP000320048">
    <property type="component" value="Unassembled WGS sequence"/>
</dbReference>
<dbReference type="PANTHER" id="PTHR43094">
    <property type="entry name" value="AMINOTRANSFERASE"/>
    <property type="match status" value="1"/>
</dbReference>
<dbReference type="InterPro" id="IPR015424">
    <property type="entry name" value="PyrdxlP-dep_Trfase"/>
</dbReference>
<name>A0A537JHV0_9BACT</name>
<dbReference type="GO" id="GO:0030170">
    <property type="term" value="F:pyridoxal phosphate binding"/>
    <property type="evidence" value="ECO:0007669"/>
    <property type="project" value="InterPro"/>
</dbReference>
<gene>
    <name evidence="6" type="ORF">E6H04_03585</name>
</gene>
<sequence length="459" mass="49190">MDVLRTTRLRDLDIAHVIHPLTNWREHVTLGPVIIAEGRGATVIDTGGRTYIDGSACLWNVNVGHGRAELADIAAAQMKRLAYSPLFTSLSHEPAISLAAKLARITPGDLGATLFASGGSEANDTAFKLVRYYWRLKGRPDRVKIIARYGGYHGLTIAATAATGIPAFWERFQPLAPGFLHVSAPNPRAMGASPSECTRRCAEELEQTLEREGPETVAAFIAEPVQGTGGVVVPPEDYLPRMYEVCHRHGVLCIADEVITGFGRLGSLFGVEQWGVVPDIMVVAKGITSGYFPLAAVILRTPLFEELRDLAPNAPFMHGFTYSGHPVGCAVALGNIEILERERLPDNAARVGGILLDALRASLADHPLVGEVRGRGLMAGVEVVRDRGSNTKFPAEQAVGRRVAREAVERGVLFRPLPGDVIAMSPPLVLTDAQAGQMVDALRGALDATLDSLARAAAL</sequence>
<dbReference type="PIRSF" id="PIRSF000521">
    <property type="entry name" value="Transaminase_4ab_Lys_Orn"/>
    <property type="match status" value="1"/>
</dbReference>
<evidence type="ECO:0000256" key="1">
    <source>
        <dbReference type="ARBA" id="ARBA00008954"/>
    </source>
</evidence>
<evidence type="ECO:0000256" key="5">
    <source>
        <dbReference type="RuleBase" id="RU003560"/>
    </source>
</evidence>
<dbReference type="FunFam" id="3.40.640.10:FF:000014">
    <property type="entry name" value="Adenosylmethionine-8-amino-7-oxononanoate aminotransferase, probable"/>
    <property type="match status" value="1"/>
</dbReference>
<proteinExistence type="inferred from homology"/>
<dbReference type="InterPro" id="IPR049704">
    <property type="entry name" value="Aminotrans_3_PPA_site"/>
</dbReference>
<evidence type="ECO:0000313" key="6">
    <source>
        <dbReference type="EMBL" id="TMI83105.1"/>
    </source>
</evidence>
<dbReference type="Gene3D" id="3.90.1150.10">
    <property type="entry name" value="Aspartate Aminotransferase, domain 1"/>
    <property type="match status" value="1"/>
</dbReference>
<evidence type="ECO:0000256" key="2">
    <source>
        <dbReference type="ARBA" id="ARBA00022576"/>
    </source>
</evidence>
<evidence type="ECO:0000256" key="4">
    <source>
        <dbReference type="ARBA" id="ARBA00022898"/>
    </source>
</evidence>
<protein>
    <submittedName>
        <fullName evidence="6">Aspartate aminotransferase family protein</fullName>
    </submittedName>
</protein>
<comment type="caution">
    <text evidence="6">The sequence shown here is derived from an EMBL/GenBank/DDBJ whole genome shotgun (WGS) entry which is preliminary data.</text>
</comment>
<dbReference type="AlphaFoldDB" id="A0A537JHV0"/>
<dbReference type="SUPFAM" id="SSF53383">
    <property type="entry name" value="PLP-dependent transferases"/>
    <property type="match status" value="1"/>
</dbReference>
<dbReference type="InterPro" id="IPR015422">
    <property type="entry name" value="PyrdxlP-dep_Trfase_small"/>
</dbReference>
<organism evidence="6 7">
    <name type="scientific">Candidatus Segetimicrobium genomatis</name>
    <dbReference type="NCBI Taxonomy" id="2569760"/>
    <lineage>
        <taxon>Bacteria</taxon>
        <taxon>Bacillati</taxon>
        <taxon>Candidatus Sysuimicrobiota</taxon>
        <taxon>Candidatus Sysuimicrobiia</taxon>
        <taxon>Candidatus Sysuimicrobiales</taxon>
        <taxon>Candidatus Segetimicrobiaceae</taxon>
        <taxon>Candidatus Segetimicrobium</taxon>
    </lineage>
</organism>
<keyword evidence="4 5" id="KW-0663">Pyridoxal phosphate</keyword>
<dbReference type="InterPro" id="IPR015421">
    <property type="entry name" value="PyrdxlP-dep_Trfase_major"/>
</dbReference>
<dbReference type="Pfam" id="PF00202">
    <property type="entry name" value="Aminotran_3"/>
    <property type="match status" value="1"/>
</dbReference>
<dbReference type="CDD" id="cd00610">
    <property type="entry name" value="OAT_like"/>
    <property type="match status" value="1"/>
</dbReference>
<dbReference type="EMBL" id="VBAO01000092">
    <property type="protein sequence ID" value="TMI83105.1"/>
    <property type="molecule type" value="Genomic_DNA"/>
</dbReference>
<comment type="similarity">
    <text evidence="1 5">Belongs to the class-III pyridoxal-phosphate-dependent aminotransferase family.</text>
</comment>
<dbReference type="InterPro" id="IPR005814">
    <property type="entry name" value="Aminotrans_3"/>
</dbReference>
<accession>A0A537JHV0</accession>